<evidence type="ECO:0000256" key="1">
    <source>
        <dbReference type="ARBA" id="ARBA00005051"/>
    </source>
</evidence>
<reference evidence="14" key="1">
    <citation type="submission" date="2020-10" db="EMBL/GenBank/DDBJ databases">
        <authorList>
            <person name="Gilroy R."/>
        </authorList>
    </citation>
    <scope>NUCLEOTIDE SEQUENCE</scope>
    <source>
        <strain evidence="14">G3-4614</strain>
    </source>
</reference>
<evidence type="ECO:0000256" key="3">
    <source>
        <dbReference type="ARBA" id="ARBA00013253"/>
    </source>
</evidence>
<dbReference type="GO" id="GO:0005524">
    <property type="term" value="F:ATP binding"/>
    <property type="evidence" value="ECO:0007669"/>
    <property type="project" value="UniProtKB-KW"/>
</dbReference>
<evidence type="ECO:0000313" key="15">
    <source>
        <dbReference type="Proteomes" id="UP000823636"/>
    </source>
</evidence>
<dbReference type="NCBIfam" id="TIGR01498">
    <property type="entry name" value="folK"/>
    <property type="match status" value="1"/>
</dbReference>
<comment type="similarity">
    <text evidence="2">Belongs to the HPPK family.</text>
</comment>
<evidence type="ECO:0000256" key="12">
    <source>
        <dbReference type="ARBA" id="ARBA00033413"/>
    </source>
</evidence>
<gene>
    <name evidence="14" type="primary">folK</name>
    <name evidence="14" type="ORF">IAC54_05425</name>
</gene>
<reference evidence="14" key="2">
    <citation type="journal article" date="2021" name="PeerJ">
        <title>Extensive microbial diversity within the chicken gut microbiome revealed by metagenomics and culture.</title>
        <authorList>
            <person name="Gilroy R."/>
            <person name="Ravi A."/>
            <person name="Getino M."/>
            <person name="Pursley I."/>
            <person name="Horton D.L."/>
            <person name="Alikhan N.F."/>
            <person name="Baker D."/>
            <person name="Gharbi K."/>
            <person name="Hall N."/>
            <person name="Watson M."/>
            <person name="Adriaenssens E.M."/>
            <person name="Foster-Nyarko E."/>
            <person name="Jarju S."/>
            <person name="Secka A."/>
            <person name="Antonio M."/>
            <person name="Oren A."/>
            <person name="Chaudhuri R.R."/>
            <person name="La Ragione R."/>
            <person name="Hildebrand F."/>
            <person name="Pallen M.J."/>
        </authorList>
    </citation>
    <scope>NUCLEOTIDE SEQUENCE</scope>
    <source>
        <strain evidence="14">G3-4614</strain>
    </source>
</reference>
<protein>
    <recommendedName>
        <fullName evidence="4">2-amino-4-hydroxy-6-hydroxymethyldihydropteridine pyrophosphokinase</fullName>
        <ecNumber evidence="3">2.7.6.3</ecNumber>
    </recommendedName>
    <alternativeName>
        <fullName evidence="11">6-hydroxymethyl-7,8-dihydropterin pyrophosphokinase</fullName>
    </alternativeName>
    <alternativeName>
        <fullName evidence="12">7,8-dihydro-6-hydroxymethylpterin-pyrophosphokinase</fullName>
    </alternativeName>
</protein>
<dbReference type="PANTHER" id="PTHR43071:SF1">
    <property type="entry name" value="2-AMINO-4-HYDROXY-6-HYDROXYMETHYLDIHYDROPTERIDINE PYROPHOSPHOKINASE"/>
    <property type="match status" value="1"/>
</dbReference>
<dbReference type="Proteomes" id="UP000823636">
    <property type="component" value="Unassembled WGS sequence"/>
</dbReference>
<keyword evidence="7" id="KW-0418">Kinase</keyword>
<keyword evidence="9" id="KW-0289">Folate biosynthesis</keyword>
<evidence type="ECO:0000256" key="10">
    <source>
        <dbReference type="ARBA" id="ARBA00029409"/>
    </source>
</evidence>
<keyword evidence="8" id="KW-0067">ATP-binding</keyword>
<evidence type="ECO:0000256" key="8">
    <source>
        <dbReference type="ARBA" id="ARBA00022840"/>
    </source>
</evidence>
<sequence length="168" mass="18700">MPVVFLGFGSNLGDRKGFIETAVSLVNERIGRVLSRSSFYDSEPWGFVSDNAFVNAAASVETSLEPTAVLERIKSIERELGRVKKLSDGYEDRPIDIDILFYDDAVIDLPTLTVPHPLMPMRRFVLEPLAEIAPDFVHPVLKRSVAELLRDLTGDERGRAANEVEVLS</sequence>
<keyword evidence="5 14" id="KW-0808">Transferase</keyword>
<dbReference type="EC" id="2.7.6.3" evidence="3"/>
<dbReference type="PANTHER" id="PTHR43071">
    <property type="entry name" value="2-AMINO-4-HYDROXY-6-HYDROXYMETHYLDIHYDROPTERIDINE PYROPHOSPHOKINASE"/>
    <property type="match status" value="1"/>
</dbReference>
<feature type="domain" description="7,8-dihydro-6-hydroxymethylpterin-pyrophosphokinase" evidence="13">
    <location>
        <begin position="5"/>
        <end position="134"/>
    </location>
</feature>
<comment type="caution">
    <text evidence="14">The sequence shown here is derived from an EMBL/GenBank/DDBJ whole genome shotgun (WGS) entry which is preliminary data.</text>
</comment>
<evidence type="ECO:0000313" key="14">
    <source>
        <dbReference type="EMBL" id="MBO8438323.1"/>
    </source>
</evidence>
<organism evidence="14 15">
    <name type="scientific">Candidatus Caccoplasma merdipullorum</name>
    <dbReference type="NCBI Taxonomy" id="2840718"/>
    <lineage>
        <taxon>Bacteria</taxon>
        <taxon>Pseudomonadati</taxon>
        <taxon>Bacteroidota</taxon>
        <taxon>Bacteroidia</taxon>
        <taxon>Bacteroidales</taxon>
        <taxon>Bacteroidaceae</taxon>
        <taxon>Bacteroidaceae incertae sedis</taxon>
        <taxon>Candidatus Caccoplasma</taxon>
    </lineage>
</organism>
<evidence type="ECO:0000259" key="13">
    <source>
        <dbReference type="Pfam" id="PF01288"/>
    </source>
</evidence>
<name>A0A9D9H809_9BACT</name>
<dbReference type="Gene3D" id="3.30.70.560">
    <property type="entry name" value="7,8-Dihydro-6-hydroxymethylpterin-pyrophosphokinase HPPK"/>
    <property type="match status" value="1"/>
</dbReference>
<evidence type="ECO:0000256" key="9">
    <source>
        <dbReference type="ARBA" id="ARBA00022909"/>
    </source>
</evidence>
<dbReference type="InterPro" id="IPR000550">
    <property type="entry name" value="Hppk"/>
</dbReference>
<evidence type="ECO:0000256" key="7">
    <source>
        <dbReference type="ARBA" id="ARBA00022777"/>
    </source>
</evidence>
<proteinExistence type="inferred from homology"/>
<keyword evidence="6" id="KW-0547">Nucleotide-binding</keyword>
<evidence type="ECO:0000256" key="2">
    <source>
        <dbReference type="ARBA" id="ARBA00005810"/>
    </source>
</evidence>
<comment type="pathway">
    <text evidence="1">Cofactor biosynthesis; tetrahydrofolate biosynthesis; 2-amino-4-hydroxy-6-hydroxymethyl-7,8-dihydropteridine diphosphate from 7,8-dihydroneopterin triphosphate: step 4/4.</text>
</comment>
<dbReference type="EMBL" id="JADIMW010000060">
    <property type="protein sequence ID" value="MBO8438323.1"/>
    <property type="molecule type" value="Genomic_DNA"/>
</dbReference>
<comment type="function">
    <text evidence="10">Catalyzes the transfer of pyrophosphate from adenosine triphosphate (ATP) to 6-hydroxymethyl-7,8-dihydropterin, an enzymatic step in folate biosynthesis pathway.</text>
</comment>
<dbReference type="CDD" id="cd00483">
    <property type="entry name" value="HPPK"/>
    <property type="match status" value="1"/>
</dbReference>
<dbReference type="GO" id="GO:0003848">
    <property type="term" value="F:2-amino-4-hydroxy-6-hydroxymethyldihydropteridine diphosphokinase activity"/>
    <property type="evidence" value="ECO:0007669"/>
    <property type="project" value="UniProtKB-EC"/>
</dbReference>
<dbReference type="InterPro" id="IPR035907">
    <property type="entry name" value="Hppk_sf"/>
</dbReference>
<evidence type="ECO:0000256" key="11">
    <source>
        <dbReference type="ARBA" id="ARBA00029766"/>
    </source>
</evidence>
<dbReference type="SUPFAM" id="SSF55083">
    <property type="entry name" value="6-hydroxymethyl-7,8-dihydropterin pyrophosphokinase, HPPK"/>
    <property type="match status" value="1"/>
</dbReference>
<evidence type="ECO:0000256" key="4">
    <source>
        <dbReference type="ARBA" id="ARBA00016218"/>
    </source>
</evidence>
<dbReference type="AlphaFoldDB" id="A0A9D9H809"/>
<dbReference type="GO" id="GO:0046656">
    <property type="term" value="P:folic acid biosynthetic process"/>
    <property type="evidence" value="ECO:0007669"/>
    <property type="project" value="UniProtKB-KW"/>
</dbReference>
<dbReference type="Pfam" id="PF01288">
    <property type="entry name" value="HPPK"/>
    <property type="match status" value="1"/>
</dbReference>
<evidence type="ECO:0000256" key="5">
    <source>
        <dbReference type="ARBA" id="ARBA00022679"/>
    </source>
</evidence>
<dbReference type="GO" id="GO:0016301">
    <property type="term" value="F:kinase activity"/>
    <property type="evidence" value="ECO:0007669"/>
    <property type="project" value="UniProtKB-KW"/>
</dbReference>
<accession>A0A9D9H809</accession>
<evidence type="ECO:0000256" key="6">
    <source>
        <dbReference type="ARBA" id="ARBA00022741"/>
    </source>
</evidence>